<dbReference type="CDD" id="cd02440">
    <property type="entry name" value="AdoMet_MTases"/>
    <property type="match status" value="1"/>
</dbReference>
<evidence type="ECO:0000313" key="4">
    <source>
        <dbReference type="EMBL" id="ASM54167.1"/>
    </source>
</evidence>
<dbReference type="PANTHER" id="PTHR13090:SF1">
    <property type="entry name" value="ARGININE-HYDROXYLASE NDUFAF5, MITOCHONDRIAL"/>
    <property type="match status" value="1"/>
</dbReference>
<dbReference type="InterPro" id="IPR050602">
    <property type="entry name" value="Malonyl-ACP_OMT"/>
</dbReference>
<dbReference type="GO" id="GO:0008757">
    <property type="term" value="F:S-adenosylmethionine-dependent methyltransferase activity"/>
    <property type="evidence" value="ECO:0007669"/>
    <property type="project" value="InterPro"/>
</dbReference>
<dbReference type="GeneID" id="300941809"/>
<dbReference type="Gene3D" id="3.40.50.150">
    <property type="entry name" value="Vaccinia Virus protein VP39"/>
    <property type="match status" value="1"/>
</dbReference>
<dbReference type="GO" id="GO:0032259">
    <property type="term" value="P:methylation"/>
    <property type="evidence" value="ECO:0007669"/>
    <property type="project" value="UniProtKB-KW"/>
</dbReference>
<feature type="domain" description="Methyltransferase type 11" evidence="3">
    <location>
        <begin position="91"/>
        <end position="178"/>
    </location>
</feature>
<accession>A0AAC9XXM3</accession>
<keyword evidence="5" id="KW-1185">Reference proteome</keyword>
<proteinExistence type="predicted"/>
<dbReference type="KEGG" id="png:PNIG_a2111"/>
<dbReference type="SUPFAM" id="SSF53335">
    <property type="entry name" value="S-adenosyl-L-methionine-dependent methyltransferases"/>
    <property type="match status" value="1"/>
</dbReference>
<dbReference type="Pfam" id="PF08241">
    <property type="entry name" value="Methyltransf_11"/>
    <property type="match status" value="1"/>
</dbReference>
<dbReference type="RefSeq" id="WP_089368333.1">
    <property type="nucleotide sequence ID" value="NZ_BJXZ01000006.1"/>
</dbReference>
<sequence length="298" mass="32313">MIAQTFLNAASITTQPLNTEPNRQPLNIQSLSAGPILLPSCSLKKGAQSKFSKAASSYNHHANVQKQAADDLFKLIKANANSSNKAKLCIDLGAGPLVNTHTLQTLFGSVIAMDLSLNMLQSSALNTPRLCADMDNLPLQANSIDIIYSNFAVQWSADFAQLLKSLYTALKPGGQAYISCVIEGSLNEIKTAFSALDNNSHINTFNSEQYINQSVQKSGFTINTIQKALYSDEFTSPLNAIRSIKAIGATAQNHSNTRRGLLTKHALQQVCSAYPLKNNKAHVSYHVMLLALCKKTVK</sequence>
<organism evidence="4 5">
    <name type="scientific">Pseudoalteromonas nigrifaciens</name>
    <dbReference type="NCBI Taxonomy" id="28109"/>
    <lineage>
        <taxon>Bacteria</taxon>
        <taxon>Pseudomonadati</taxon>
        <taxon>Pseudomonadota</taxon>
        <taxon>Gammaproteobacteria</taxon>
        <taxon>Alteromonadales</taxon>
        <taxon>Pseudoalteromonadaceae</taxon>
        <taxon>Pseudoalteromonas</taxon>
    </lineage>
</organism>
<gene>
    <name evidence="4" type="primary">bioC</name>
    <name evidence="4" type="ORF">PNIG_a2111</name>
</gene>
<protein>
    <submittedName>
        <fullName evidence="4">Malonyl-CoA O-methyltransferase</fullName>
    </submittedName>
</protein>
<dbReference type="AlphaFoldDB" id="A0AAC9XXM3"/>
<evidence type="ECO:0000256" key="1">
    <source>
        <dbReference type="ARBA" id="ARBA00022603"/>
    </source>
</evidence>
<reference evidence="4 5" key="1">
    <citation type="submission" date="2015-03" db="EMBL/GenBank/DDBJ databases">
        <authorList>
            <person name="Xie B.-B."/>
            <person name="Rong J.-C."/>
            <person name="Qin Q.-L."/>
            <person name="Zhang Y.-Z."/>
        </authorList>
    </citation>
    <scope>NUCLEOTIDE SEQUENCE [LARGE SCALE GENOMIC DNA]</scope>
    <source>
        <strain evidence="4 5">KMM 661</strain>
    </source>
</reference>
<evidence type="ECO:0000259" key="3">
    <source>
        <dbReference type="Pfam" id="PF08241"/>
    </source>
</evidence>
<evidence type="ECO:0000313" key="5">
    <source>
        <dbReference type="Proteomes" id="UP000198329"/>
    </source>
</evidence>
<dbReference type="PANTHER" id="PTHR13090">
    <property type="entry name" value="ARGININE-HYDROXYLASE NDUFAF5, MITOCHONDRIAL"/>
    <property type="match status" value="1"/>
</dbReference>
<keyword evidence="2" id="KW-0808">Transferase</keyword>
<keyword evidence="1" id="KW-0489">Methyltransferase</keyword>
<dbReference type="EMBL" id="CP011036">
    <property type="protein sequence ID" value="ASM54167.1"/>
    <property type="molecule type" value="Genomic_DNA"/>
</dbReference>
<evidence type="ECO:0000256" key="2">
    <source>
        <dbReference type="ARBA" id="ARBA00022679"/>
    </source>
</evidence>
<name>A0AAC9XXM3_9GAMM</name>
<dbReference type="InterPro" id="IPR013216">
    <property type="entry name" value="Methyltransf_11"/>
</dbReference>
<dbReference type="InterPro" id="IPR029063">
    <property type="entry name" value="SAM-dependent_MTases_sf"/>
</dbReference>
<dbReference type="Proteomes" id="UP000198329">
    <property type="component" value="Chromosome I"/>
</dbReference>